<evidence type="ECO:0000256" key="2">
    <source>
        <dbReference type="SAM" id="MobiDB-lite"/>
    </source>
</evidence>
<dbReference type="AlphaFoldDB" id="A0AAD2I067"/>
<feature type="compositionally biased region" description="Low complexity" evidence="2">
    <location>
        <begin position="578"/>
        <end position="589"/>
    </location>
</feature>
<dbReference type="GO" id="GO:0006397">
    <property type="term" value="P:mRNA processing"/>
    <property type="evidence" value="ECO:0007669"/>
    <property type="project" value="UniProtKB-KW"/>
</dbReference>
<feature type="compositionally biased region" description="Pro residues" evidence="2">
    <location>
        <begin position="590"/>
        <end position="602"/>
    </location>
</feature>
<evidence type="ECO:0000259" key="3">
    <source>
        <dbReference type="Pfam" id="PF13352"/>
    </source>
</evidence>
<dbReference type="InterPro" id="IPR025165">
    <property type="entry name" value="DUF4100"/>
</dbReference>
<dbReference type="EMBL" id="CAVNYO010000467">
    <property type="protein sequence ID" value="CAK5283517.1"/>
    <property type="molecule type" value="Genomic_DNA"/>
</dbReference>
<feature type="region of interest" description="Disordered" evidence="2">
    <location>
        <begin position="564"/>
        <end position="602"/>
    </location>
</feature>
<keyword evidence="1" id="KW-0507">mRNA processing</keyword>
<evidence type="ECO:0000313" key="4">
    <source>
        <dbReference type="EMBL" id="CAK5283517.1"/>
    </source>
</evidence>
<name>A0AAD2I067_9AGAR</name>
<evidence type="ECO:0000313" key="5">
    <source>
        <dbReference type="Proteomes" id="UP001295794"/>
    </source>
</evidence>
<evidence type="ECO:0000256" key="1">
    <source>
        <dbReference type="ARBA" id="ARBA00022664"/>
    </source>
</evidence>
<dbReference type="GO" id="GO:0003676">
    <property type="term" value="F:nucleic acid binding"/>
    <property type="evidence" value="ECO:0007669"/>
    <property type="project" value="InterPro"/>
</dbReference>
<comment type="caution">
    <text evidence="4">The sequence shown here is derived from an EMBL/GenBank/DDBJ whole genome shotgun (WGS) entry which is preliminary data.</text>
</comment>
<dbReference type="SUPFAM" id="SSF57756">
    <property type="entry name" value="Retrovirus zinc finger-like domains"/>
    <property type="match status" value="1"/>
</dbReference>
<gene>
    <name evidence="4" type="ORF">MYCIT1_LOCUS36092</name>
</gene>
<dbReference type="InterPro" id="IPR036875">
    <property type="entry name" value="Znf_CCHC_sf"/>
</dbReference>
<accession>A0AAD2I067</accession>
<protein>
    <recommendedName>
        <fullName evidence="3">DUF4100 domain-containing protein</fullName>
    </recommendedName>
</protein>
<dbReference type="Pfam" id="PF13352">
    <property type="entry name" value="DUF4100"/>
    <property type="match status" value="1"/>
</dbReference>
<reference evidence="4" key="1">
    <citation type="submission" date="2023-11" db="EMBL/GenBank/DDBJ databases">
        <authorList>
            <person name="De Vega J J."/>
            <person name="De Vega J J."/>
        </authorList>
    </citation>
    <scope>NUCLEOTIDE SEQUENCE</scope>
</reference>
<proteinExistence type="predicted"/>
<organism evidence="4 5">
    <name type="scientific">Mycena citricolor</name>
    <dbReference type="NCBI Taxonomy" id="2018698"/>
    <lineage>
        <taxon>Eukaryota</taxon>
        <taxon>Fungi</taxon>
        <taxon>Dikarya</taxon>
        <taxon>Basidiomycota</taxon>
        <taxon>Agaricomycotina</taxon>
        <taxon>Agaricomycetes</taxon>
        <taxon>Agaricomycetidae</taxon>
        <taxon>Agaricales</taxon>
        <taxon>Marasmiineae</taxon>
        <taxon>Mycenaceae</taxon>
        <taxon>Mycena</taxon>
    </lineage>
</organism>
<feature type="domain" description="DUF4100" evidence="3">
    <location>
        <begin position="505"/>
        <end position="700"/>
    </location>
</feature>
<keyword evidence="5" id="KW-1185">Reference proteome</keyword>
<dbReference type="GO" id="GO:0008270">
    <property type="term" value="F:zinc ion binding"/>
    <property type="evidence" value="ECO:0007669"/>
    <property type="project" value="InterPro"/>
</dbReference>
<dbReference type="Proteomes" id="UP001295794">
    <property type="component" value="Unassembled WGS sequence"/>
</dbReference>
<sequence length="758" mass="82776">MLISRPAPLSRICAFNLTGYGPTPMSAVLIEPTFTPVSYTVTPSGPKTSLIWRVILEPTARGFQFNIASGSDRSLRPNPHRNLRLEFRDIFQNPLNLNDASHHSDSSSDDLLVPVPHPLSHHFNLDPVDPDSPTLAHFIVTTSSSSSSSSQASLSSSQSSSASSYFLLRPVSPSHPRMAANITMPPRGARGAPIFDSKQPRELLRFFSDLEYHFGAAGVTNDQEKKKHAVRYLPFDDAEVWESLESFAAPSSYDQFKAAVLKLYPGTDADRRYSLSDMHALIGEYASIGILSRVDYSEFYRRFLVITKFLVDKSRLSKAEQSRAFRRAISASSLWPRVHQRLQVKKPDVHPDDPYDITDMNEAMEFVLADSSFGSVAPPTTSPSPSVPVKQESEPNIAQLIESMNGLMKVLAAQAAVTAQAVAAQQSIRTAPSAMTVNSTPRDLTCSYCSENGHFIIRCPHVDEDIQAGKCKRNTEGQVVLPSGAYIPRRIMGVNLRARFDEYHRQNPGQMGVAQNLVEVATHFLSSSVEPPAVPVFTLSESERIQALEREILAMRTRSQARAALDRSGDRVEAPEQAVRPAARSTPAPARMPAPAPTPAPVTRPPAAIPATAPEHPYAKAKDAAYAPPRDHNVGARVPAVPAKKTDPAYRSVAPIYDSKHEDVVFGRILGTKVENSIEEILSISPGVRARISNATTSRRVPPTSGADSKTPAVSTHIYDDFSHRNMSDSAPIEPLDAQASNNARDAAFLDSMPAAFH</sequence>
<feature type="compositionally biased region" description="Basic and acidic residues" evidence="2">
    <location>
        <begin position="564"/>
        <end position="574"/>
    </location>
</feature>